<evidence type="ECO:0000313" key="5">
    <source>
        <dbReference type="Proteomes" id="UP000824596"/>
    </source>
</evidence>
<dbReference type="EMBL" id="JAIZPD010000006">
    <property type="protein sequence ID" value="KAH0962392.1"/>
    <property type="molecule type" value="Genomic_DNA"/>
</dbReference>
<gene>
    <name evidence="4" type="ORF">HRG_06494</name>
</gene>
<feature type="domain" description="GLEYA adhesin" evidence="3">
    <location>
        <begin position="278"/>
        <end position="365"/>
    </location>
</feature>
<dbReference type="GeneID" id="68355623"/>
<evidence type="ECO:0000256" key="2">
    <source>
        <dbReference type="SAM" id="SignalP"/>
    </source>
</evidence>
<protein>
    <submittedName>
        <fullName evidence="4">GLEYA domain-containing protein</fullName>
    </submittedName>
</protein>
<keyword evidence="2" id="KW-0732">Signal</keyword>
<dbReference type="OrthoDB" id="4405280at2759"/>
<sequence length="399" mass="44175">MRISILAATLLFRNGLAVDDLEPSAAQRYRLDFSETLENSANEQGRNYARGEQIAASDYKENETPPEYNPTITGGGPEPTDNPCPPDQRKCGAKWARRDVTENASQVEQNAGMKDCHGECVKAGAKFCPKGMEDCYGECVKAGAKCCPKGMEDCYGECVKVGAKCCPKGMEDCHGECIRIEDKCCKNGPCPKETCQPGLQWAFYQGRRVDTTQPGGVPYNKIPSSSWYTSFDIQTFLQGQTPFIKGTTKIFGLDQGDPSYRNSRTVYGSEVPTREYSVILHIGYFHPKKAGKYTFTPLYVDEAVLAWFGDKAKYGFTNTNMEVHGNWNAPSTPFTYTVQRAGDYIPFRLMWANAQGGNGFSFLVNDPDGVQVVSREKPLIDDQFVFGCGAESRAPPFNF</sequence>
<feature type="signal peptide" evidence="2">
    <location>
        <begin position="1"/>
        <end position="17"/>
    </location>
</feature>
<proteinExistence type="predicted"/>
<feature type="region of interest" description="Disordered" evidence="1">
    <location>
        <begin position="58"/>
        <end position="79"/>
    </location>
</feature>
<reference evidence="4" key="1">
    <citation type="submission" date="2021-09" db="EMBL/GenBank/DDBJ databases">
        <title>A high-quality genome of the endoparasitic fungus Hirsutella rhossiliensis with a comparison of Hirsutella genomes reveals transposable elements contributing to genome size variation.</title>
        <authorList>
            <person name="Lin R."/>
            <person name="Jiao Y."/>
            <person name="Sun X."/>
            <person name="Ling J."/>
            <person name="Xie B."/>
            <person name="Cheng X."/>
        </authorList>
    </citation>
    <scope>NUCLEOTIDE SEQUENCE</scope>
    <source>
        <strain evidence="4">HR02</strain>
    </source>
</reference>
<dbReference type="AlphaFoldDB" id="A0A9P8MWM7"/>
<name>A0A9P8MWM7_9HYPO</name>
<evidence type="ECO:0000313" key="4">
    <source>
        <dbReference type="EMBL" id="KAH0962392.1"/>
    </source>
</evidence>
<keyword evidence="5" id="KW-1185">Reference proteome</keyword>
<organism evidence="4 5">
    <name type="scientific">Hirsutella rhossiliensis</name>
    <dbReference type="NCBI Taxonomy" id="111463"/>
    <lineage>
        <taxon>Eukaryota</taxon>
        <taxon>Fungi</taxon>
        <taxon>Dikarya</taxon>
        <taxon>Ascomycota</taxon>
        <taxon>Pezizomycotina</taxon>
        <taxon>Sordariomycetes</taxon>
        <taxon>Hypocreomycetidae</taxon>
        <taxon>Hypocreales</taxon>
        <taxon>Ophiocordycipitaceae</taxon>
        <taxon>Hirsutella</taxon>
    </lineage>
</organism>
<comment type="caution">
    <text evidence="4">The sequence shown here is derived from an EMBL/GenBank/DDBJ whole genome shotgun (WGS) entry which is preliminary data.</text>
</comment>
<dbReference type="Pfam" id="PF10528">
    <property type="entry name" value="GLEYA"/>
    <property type="match status" value="1"/>
</dbReference>
<feature type="chain" id="PRO_5040433818" evidence="2">
    <location>
        <begin position="18"/>
        <end position="399"/>
    </location>
</feature>
<dbReference type="RefSeq" id="XP_044719905.1">
    <property type="nucleotide sequence ID" value="XM_044864965.1"/>
</dbReference>
<accession>A0A9P8MWM7</accession>
<evidence type="ECO:0000259" key="3">
    <source>
        <dbReference type="Pfam" id="PF10528"/>
    </source>
</evidence>
<dbReference type="Proteomes" id="UP000824596">
    <property type="component" value="Unassembled WGS sequence"/>
</dbReference>
<evidence type="ECO:0000256" key="1">
    <source>
        <dbReference type="SAM" id="MobiDB-lite"/>
    </source>
</evidence>
<dbReference type="InterPro" id="IPR018871">
    <property type="entry name" value="GLEYA_adhesin_domain"/>
</dbReference>
<dbReference type="Gene3D" id="2.60.120.1560">
    <property type="match status" value="1"/>
</dbReference>